<dbReference type="Proteomes" id="UP000198654">
    <property type="component" value="Unassembled WGS sequence"/>
</dbReference>
<dbReference type="PANTHER" id="PTHR45436">
    <property type="entry name" value="SENSOR HISTIDINE KINASE YKOH"/>
    <property type="match status" value="1"/>
</dbReference>
<proteinExistence type="predicted"/>
<feature type="domain" description="Histidine kinase" evidence="15">
    <location>
        <begin position="229"/>
        <end position="436"/>
    </location>
</feature>
<dbReference type="Pfam" id="PF00512">
    <property type="entry name" value="HisKA"/>
    <property type="match status" value="1"/>
</dbReference>
<keyword evidence="9" id="KW-0067">ATP-binding</keyword>
<evidence type="ECO:0000259" key="16">
    <source>
        <dbReference type="PROSITE" id="PS50885"/>
    </source>
</evidence>
<name>A0A1G9IYZ0_9GAMM</name>
<dbReference type="AlphaFoldDB" id="A0A1G9IYZ0"/>
<evidence type="ECO:0000256" key="4">
    <source>
        <dbReference type="ARBA" id="ARBA00022553"/>
    </source>
</evidence>
<keyword evidence="6 14" id="KW-0812">Transmembrane</keyword>
<dbReference type="SUPFAM" id="SSF55874">
    <property type="entry name" value="ATPase domain of HSP90 chaperone/DNA topoisomerase II/histidine kinase"/>
    <property type="match status" value="1"/>
</dbReference>
<evidence type="ECO:0000259" key="15">
    <source>
        <dbReference type="PROSITE" id="PS50109"/>
    </source>
</evidence>
<evidence type="ECO:0000256" key="14">
    <source>
        <dbReference type="SAM" id="Phobius"/>
    </source>
</evidence>
<dbReference type="PROSITE" id="PS50109">
    <property type="entry name" value="HIS_KIN"/>
    <property type="match status" value="1"/>
</dbReference>
<keyword evidence="18" id="KW-1185">Reference proteome</keyword>
<gene>
    <name evidence="17" type="ORF">SAMN05661010_01386</name>
</gene>
<evidence type="ECO:0000313" key="17">
    <source>
        <dbReference type="EMBL" id="SDL30173.1"/>
    </source>
</evidence>
<dbReference type="PROSITE" id="PS50885">
    <property type="entry name" value="HAMP"/>
    <property type="match status" value="1"/>
</dbReference>
<keyword evidence="7" id="KW-0547">Nucleotide-binding</keyword>
<keyword evidence="8 17" id="KW-0418">Kinase</keyword>
<keyword evidence="12 14" id="KW-0472">Membrane</keyword>
<dbReference type="InterPro" id="IPR004358">
    <property type="entry name" value="Sig_transdc_His_kin-like_C"/>
</dbReference>
<dbReference type="Pfam" id="PF08521">
    <property type="entry name" value="2CSK_N"/>
    <property type="match status" value="1"/>
</dbReference>
<keyword evidence="5" id="KW-0808">Transferase</keyword>
<evidence type="ECO:0000256" key="12">
    <source>
        <dbReference type="ARBA" id="ARBA00023136"/>
    </source>
</evidence>
<comment type="subcellular location">
    <subcellularLocation>
        <location evidence="2">Membrane</location>
        <topology evidence="2">Multi-pass membrane protein</topology>
    </subcellularLocation>
</comment>
<keyword evidence="10 14" id="KW-1133">Transmembrane helix</keyword>
<dbReference type="SUPFAM" id="SSF47384">
    <property type="entry name" value="Homodimeric domain of signal transducing histidine kinase"/>
    <property type="match status" value="1"/>
</dbReference>
<evidence type="ECO:0000256" key="3">
    <source>
        <dbReference type="ARBA" id="ARBA00012438"/>
    </source>
</evidence>
<dbReference type="Gene3D" id="3.30.565.10">
    <property type="entry name" value="Histidine kinase-like ATPase, C-terminal domain"/>
    <property type="match status" value="1"/>
</dbReference>
<evidence type="ECO:0000256" key="9">
    <source>
        <dbReference type="ARBA" id="ARBA00022840"/>
    </source>
</evidence>
<dbReference type="GO" id="GO:0000155">
    <property type="term" value="F:phosphorelay sensor kinase activity"/>
    <property type="evidence" value="ECO:0007669"/>
    <property type="project" value="InterPro"/>
</dbReference>
<dbReference type="SMART" id="SM00387">
    <property type="entry name" value="HATPase_c"/>
    <property type="match status" value="1"/>
</dbReference>
<keyword evidence="11" id="KW-0902">Two-component regulatory system</keyword>
<evidence type="ECO:0000256" key="11">
    <source>
        <dbReference type="ARBA" id="ARBA00023012"/>
    </source>
</evidence>
<dbReference type="Pfam" id="PF02518">
    <property type="entry name" value="HATPase_c"/>
    <property type="match status" value="1"/>
</dbReference>
<feature type="transmembrane region" description="Helical" evidence="14">
    <location>
        <begin position="148"/>
        <end position="169"/>
    </location>
</feature>
<evidence type="ECO:0000256" key="7">
    <source>
        <dbReference type="ARBA" id="ARBA00022741"/>
    </source>
</evidence>
<dbReference type="PANTHER" id="PTHR45436:SF14">
    <property type="entry name" value="SENSOR PROTEIN QSEC"/>
    <property type="match status" value="1"/>
</dbReference>
<dbReference type="OrthoDB" id="9809766at2"/>
<reference evidence="17 18" key="1">
    <citation type="submission" date="2016-10" db="EMBL/GenBank/DDBJ databases">
        <authorList>
            <person name="de Groot N.N."/>
        </authorList>
    </citation>
    <scope>NUCLEOTIDE SEQUENCE [LARGE SCALE GENOMIC DNA]</scope>
    <source>
        <strain evidence="17 18">DSM 14789</strain>
    </source>
</reference>
<feature type="region of interest" description="Disordered" evidence="13">
    <location>
        <begin position="440"/>
        <end position="469"/>
    </location>
</feature>
<dbReference type="GO" id="GO:0005524">
    <property type="term" value="F:ATP binding"/>
    <property type="evidence" value="ECO:0007669"/>
    <property type="project" value="UniProtKB-KW"/>
</dbReference>
<evidence type="ECO:0000256" key="8">
    <source>
        <dbReference type="ARBA" id="ARBA00022777"/>
    </source>
</evidence>
<accession>A0A1G9IYZ0</accession>
<dbReference type="GO" id="GO:0005886">
    <property type="term" value="C:plasma membrane"/>
    <property type="evidence" value="ECO:0007669"/>
    <property type="project" value="TreeGrafter"/>
</dbReference>
<comment type="catalytic activity">
    <reaction evidence="1">
        <text>ATP + protein L-histidine = ADP + protein N-phospho-L-histidine.</text>
        <dbReference type="EC" id="2.7.13.3"/>
    </reaction>
</comment>
<evidence type="ECO:0000256" key="1">
    <source>
        <dbReference type="ARBA" id="ARBA00000085"/>
    </source>
</evidence>
<dbReference type="SMART" id="SM00388">
    <property type="entry name" value="HisKA"/>
    <property type="match status" value="1"/>
</dbReference>
<evidence type="ECO:0000256" key="10">
    <source>
        <dbReference type="ARBA" id="ARBA00022989"/>
    </source>
</evidence>
<dbReference type="InterPro" id="IPR013727">
    <property type="entry name" value="2CSK_N"/>
</dbReference>
<dbReference type="STRING" id="119000.SAMN05661010_01386"/>
<protein>
    <recommendedName>
        <fullName evidence="3">histidine kinase</fullName>
        <ecNumber evidence="3">2.7.13.3</ecNumber>
    </recommendedName>
</protein>
<dbReference type="EC" id="2.7.13.3" evidence="3"/>
<feature type="domain" description="HAMP" evidence="16">
    <location>
        <begin position="169"/>
        <end position="221"/>
    </location>
</feature>
<evidence type="ECO:0000256" key="2">
    <source>
        <dbReference type="ARBA" id="ARBA00004141"/>
    </source>
</evidence>
<evidence type="ECO:0000313" key="18">
    <source>
        <dbReference type="Proteomes" id="UP000198654"/>
    </source>
</evidence>
<evidence type="ECO:0000256" key="5">
    <source>
        <dbReference type="ARBA" id="ARBA00022679"/>
    </source>
</evidence>
<dbReference type="RefSeq" id="WP_089726832.1">
    <property type="nucleotide sequence ID" value="NZ_FNGI01000002.1"/>
</dbReference>
<evidence type="ECO:0000256" key="6">
    <source>
        <dbReference type="ARBA" id="ARBA00022692"/>
    </source>
</evidence>
<sequence length="469" mass="51364">MSLRVRLLLTLGLTLTLLWGLAAAWLMRDLHQQVEHTLDQRLAQSARMVAGLVSQLPAEVWQQAENRQLSIPPIAGLACQVHSPSGKVVARTHADMPEVLEAREPGYSYREDEGVQWRVYTYQRGDLTITTADRVDERDILLRDVLRVAVVPFLVALLGSLAALWLGILRGLRPLSRLRESLAMRDPEAIAPVATNDLPAELRPLVDTLNNLLARIRQAMAREQRFTSDAAHELRTPLTAIKTHLQVARRQQGEAAQHAQAQAEKGVARLQGTLEQLLMLARLEGGFDTQWPAGCQSGAVVEDALDTLDAEAQRAFVIDRGVREISLAVPHELAVTALRNLLENARRFSPAPGSVGLALQQDAAGLAFVIRDQGPGVDELALTKLTGRFWQQGNGHGSGLGLAIVAAIAERFAGHLRFEHNRPQGLVARLWFPLGPRHWPGEPRVAPPDAPAESGNDNERPRAGGYSKA</sequence>
<dbReference type="InterPro" id="IPR036890">
    <property type="entry name" value="HATPase_C_sf"/>
</dbReference>
<dbReference type="InterPro" id="IPR003594">
    <property type="entry name" value="HATPase_dom"/>
</dbReference>
<dbReference type="CDD" id="cd00082">
    <property type="entry name" value="HisKA"/>
    <property type="match status" value="1"/>
</dbReference>
<evidence type="ECO:0000256" key="13">
    <source>
        <dbReference type="SAM" id="MobiDB-lite"/>
    </source>
</evidence>
<keyword evidence="4" id="KW-0597">Phosphoprotein</keyword>
<organism evidence="17 18">
    <name type="scientific">Modicisalibacter muralis</name>
    <dbReference type="NCBI Taxonomy" id="119000"/>
    <lineage>
        <taxon>Bacteria</taxon>
        <taxon>Pseudomonadati</taxon>
        <taxon>Pseudomonadota</taxon>
        <taxon>Gammaproteobacteria</taxon>
        <taxon>Oceanospirillales</taxon>
        <taxon>Halomonadaceae</taxon>
        <taxon>Modicisalibacter</taxon>
    </lineage>
</organism>
<dbReference type="InterPro" id="IPR036097">
    <property type="entry name" value="HisK_dim/P_sf"/>
</dbReference>
<dbReference type="InterPro" id="IPR050428">
    <property type="entry name" value="TCS_sensor_his_kinase"/>
</dbReference>
<dbReference type="InterPro" id="IPR003661">
    <property type="entry name" value="HisK_dim/P_dom"/>
</dbReference>
<dbReference type="InterPro" id="IPR003660">
    <property type="entry name" value="HAMP_dom"/>
</dbReference>
<dbReference type="PRINTS" id="PR00344">
    <property type="entry name" value="BCTRLSENSOR"/>
</dbReference>
<dbReference type="Gene3D" id="1.10.287.130">
    <property type="match status" value="1"/>
</dbReference>
<dbReference type="EMBL" id="FNGI01000002">
    <property type="protein sequence ID" value="SDL30173.1"/>
    <property type="molecule type" value="Genomic_DNA"/>
</dbReference>
<dbReference type="InterPro" id="IPR005467">
    <property type="entry name" value="His_kinase_dom"/>
</dbReference>